<gene>
    <name evidence="5" type="ORF">GCM10007390_47660</name>
</gene>
<dbReference type="PROSITE" id="PS00523">
    <property type="entry name" value="SULFATASE_1"/>
    <property type="match status" value="1"/>
</dbReference>
<dbReference type="AlphaFoldDB" id="A0A8J3DDC1"/>
<dbReference type="RefSeq" id="WP_189568291.1">
    <property type="nucleotide sequence ID" value="NZ_BMXF01000007.1"/>
</dbReference>
<comment type="similarity">
    <text evidence="1">Belongs to the sulfatase family.</text>
</comment>
<keyword evidence="2" id="KW-0479">Metal-binding</keyword>
<evidence type="ECO:0000313" key="5">
    <source>
        <dbReference type="EMBL" id="GHB86543.1"/>
    </source>
</evidence>
<evidence type="ECO:0000313" key="6">
    <source>
        <dbReference type="Proteomes" id="UP000598271"/>
    </source>
</evidence>
<keyword evidence="6" id="KW-1185">Reference proteome</keyword>
<dbReference type="Gene3D" id="3.40.720.10">
    <property type="entry name" value="Alkaline Phosphatase, subunit A"/>
    <property type="match status" value="1"/>
</dbReference>
<evidence type="ECO:0000256" key="2">
    <source>
        <dbReference type="ARBA" id="ARBA00022723"/>
    </source>
</evidence>
<proteinExistence type="inferred from homology"/>
<organism evidence="5 6">
    <name type="scientific">Persicitalea jodogahamensis</name>
    <dbReference type="NCBI Taxonomy" id="402147"/>
    <lineage>
        <taxon>Bacteria</taxon>
        <taxon>Pseudomonadati</taxon>
        <taxon>Bacteroidota</taxon>
        <taxon>Cytophagia</taxon>
        <taxon>Cytophagales</taxon>
        <taxon>Spirosomataceae</taxon>
        <taxon>Persicitalea</taxon>
    </lineage>
</organism>
<evidence type="ECO:0000259" key="4">
    <source>
        <dbReference type="Pfam" id="PF00884"/>
    </source>
</evidence>
<dbReference type="GO" id="GO:0005737">
    <property type="term" value="C:cytoplasm"/>
    <property type="evidence" value="ECO:0007669"/>
    <property type="project" value="TreeGrafter"/>
</dbReference>
<dbReference type="SUPFAM" id="SSF53649">
    <property type="entry name" value="Alkaline phosphatase-like"/>
    <property type="match status" value="1"/>
</dbReference>
<protein>
    <recommendedName>
        <fullName evidence="4">Sulfatase N-terminal domain-containing protein</fullName>
    </recommendedName>
</protein>
<keyword evidence="3" id="KW-0378">Hydrolase</keyword>
<accession>A0A8J3DDC1</accession>
<reference evidence="5 6" key="1">
    <citation type="journal article" date="2014" name="Int. J. Syst. Evol. Microbiol.">
        <title>Complete genome sequence of Corynebacterium casei LMG S-19264T (=DSM 44701T), isolated from a smear-ripened cheese.</title>
        <authorList>
            <consortium name="US DOE Joint Genome Institute (JGI-PGF)"/>
            <person name="Walter F."/>
            <person name="Albersmeier A."/>
            <person name="Kalinowski J."/>
            <person name="Ruckert C."/>
        </authorList>
    </citation>
    <scope>NUCLEOTIDE SEQUENCE [LARGE SCALE GENOMIC DNA]</scope>
    <source>
        <strain evidence="5 6">KCTC 12866</strain>
    </source>
</reference>
<dbReference type="PANTHER" id="PTHR45953">
    <property type="entry name" value="IDURONATE 2-SULFATASE"/>
    <property type="match status" value="1"/>
</dbReference>
<dbReference type="Pfam" id="PF00884">
    <property type="entry name" value="Sulfatase"/>
    <property type="match status" value="1"/>
</dbReference>
<dbReference type="Proteomes" id="UP000598271">
    <property type="component" value="Unassembled WGS sequence"/>
</dbReference>
<evidence type="ECO:0000256" key="1">
    <source>
        <dbReference type="ARBA" id="ARBA00008779"/>
    </source>
</evidence>
<evidence type="ECO:0000256" key="3">
    <source>
        <dbReference type="ARBA" id="ARBA00022801"/>
    </source>
</evidence>
<dbReference type="GO" id="GO:0008484">
    <property type="term" value="F:sulfuric ester hydrolase activity"/>
    <property type="evidence" value="ECO:0007669"/>
    <property type="project" value="TreeGrafter"/>
</dbReference>
<feature type="domain" description="Sulfatase N-terminal" evidence="4">
    <location>
        <begin position="30"/>
        <end position="313"/>
    </location>
</feature>
<dbReference type="InterPro" id="IPR017850">
    <property type="entry name" value="Alkaline_phosphatase_core_sf"/>
</dbReference>
<dbReference type="InterPro" id="IPR000917">
    <property type="entry name" value="Sulfatase_N"/>
</dbReference>
<dbReference type="InterPro" id="IPR024607">
    <property type="entry name" value="Sulfatase_CS"/>
</dbReference>
<dbReference type="EMBL" id="BMXF01000007">
    <property type="protein sequence ID" value="GHB86543.1"/>
    <property type="molecule type" value="Genomic_DNA"/>
</dbReference>
<dbReference type="GO" id="GO:0046872">
    <property type="term" value="F:metal ion binding"/>
    <property type="evidence" value="ECO:0007669"/>
    <property type="project" value="UniProtKB-KW"/>
</dbReference>
<sequence length="411" mass="46038">MKLLLSKFLLLTGLWGMVSWQAREAPRPYNIIYISVEDMWPSLGCYGDTLAHSPNLDQFARESVLFEDVHCQVSLCTPSRTSLLTGIRPSSSGIVKIDDDWQSILPGVTSLPRHFRNHGYYTALAGKIHDPRSGGSDSAYSKVYEEHGVNTNLMPLQALEDLTRQNQPFFLAIGYSQAHDPWTPAQSAKDKYTTNQFSAAGRASVYSGQVHSAEGIRELVRNYYGEVTEVDSLIGEVVQKIKALGLYENSLILVGAFDHGYNLGYRNRWGKGNCYDNETRVPMLVRVPGNPQNGRRSPALVELVDMYPTLVDLCRLPSPSQQLEGLSFRPLLENPGRSWKKAVINHRAYAVDIVGVKTRQYNLIDFAGDSVQLFDRIRDPINLVNIAGSRPEVVRKMKRIKAKGWEGAIPR</sequence>
<name>A0A8J3DDC1_9BACT</name>
<dbReference type="PANTHER" id="PTHR45953:SF1">
    <property type="entry name" value="IDURONATE 2-SULFATASE"/>
    <property type="match status" value="1"/>
</dbReference>
<comment type="caution">
    <text evidence="5">The sequence shown here is derived from an EMBL/GenBank/DDBJ whole genome shotgun (WGS) entry which is preliminary data.</text>
</comment>